<proteinExistence type="predicted"/>
<reference evidence="1" key="1">
    <citation type="submission" date="2023-10" db="EMBL/GenBank/DDBJ databases">
        <authorList>
            <person name="Rodriguez Cubillos JULIANA M."/>
            <person name="De Vega J."/>
        </authorList>
    </citation>
    <scope>NUCLEOTIDE SEQUENCE</scope>
</reference>
<sequence>MNWSILNVPLLPNYYYNTMLSAESQFFTNEGYDNMTIIEFLFYQKKNSEFLSLVLFLLLSFSWVIIGLLVVSCFFVCLGVDNLLTEYKDRVKWVKRKSKLLEALLEDHHQLRKKQEEVESRVRSFWDIEDLSQIHLHLNKDENDWVKSTKEVVNKARSCCREYDKQRPMSIWGHITYIFGHITYIFGWMTPRWMMTSRWMTPLKSIWGQITYIFGWMIPGWMTPKDDVLHKQIDNVRNKLTTHFEKKDKQAKGIHMSMEESRSKARSLLDQYTTEEGHKSKAGELHNFVEDQDQNQNQEQKRPCKSFDDLIKTSMEMDLFSCMEERRTIYLLLPLHALLKDLNQLRLETETEKCWRTVAEEIIKDAEIHLENYLWWFQTFFGILTKFKKIPFVTNPFKEKMKLIVTEFNKLLKYNLTFIDRAAEKSTFSSIAGDTEITSAIKRKLRYLETSSGLVDEMNSMCDALNKMHNQLEKAEATAGSNACVNQLTAIVKELEDKVVRFVNDTELNQIVMKTAIDLLQHLTKTCIIKRPESTKVVNLSLPLIFKEQDLVFNLTASIDNASKICIMGMKGVGKTILAKTVYYNKVIVEHFPTRVWITVIAGANKRTKVLLMKNDGTKYQTLTVKQVSGHLKNMDCLVVLDNVSQKNDFDDLYKKLCVSEWQRGSRMVVTTCFKEVALHVDSRSTVHHIPLLTKEESWALFQKVAAIEKQEPDEKSELTEMETFAKKVVGKCGGLPLAILSLGFAISAKGIAQKSFLWVFEQFNHGRYKTHWLTTWENNWETLSESMRNCLYYFTKFPLDYEISARRLINLWVGEGLVEQNNQKTPEDTAESYLEDLRDRSMIQVVALKSNGKIKTCCLPSMLREIILQNNNRTNHSQYFDRHLDQRFAYNFDDHGLDANSTQAFRNKGIPVSVLFFDKREGSEPGKRVGNILSSGIASEQFLKTRVLDLECIFRPQLPETLSKLDNLKYLSIRWTYLEELPLCICKLLELETLDLKHTCINYIPSSIWKLKKLKKLYLPQNFRSKLEGKPRGNVNKTLHTLWGVFLYGNYPLLGYLQNLKSLQKLKLAFQLNGSEQELQKTLAQKIVQLEQLHSLTLKSVDEIGDPEKLILTDMLKLKKLSSLRLFGQLEDTFQVRLLPENLTDLTLSASKLSVDPMPKLQLMSKLKSLCFYADSYIGKNMVCASGFEELKVLRFWNLEKLEELDVIEGAMPKLQEFEVRSCIKLKVPTGLEHLKDLRIIKLRTMLKEFGEETQSLVDKSRVDKKMQLVFVDCDEMITNQGSQPSVSN</sequence>
<gene>
    <name evidence="1" type="ORF">MILVUS5_LOCUS38558</name>
</gene>
<protein>
    <submittedName>
        <fullName evidence="1">Uncharacterized protein</fullName>
    </submittedName>
</protein>
<comment type="caution">
    <text evidence="1">The sequence shown here is derived from an EMBL/GenBank/DDBJ whole genome shotgun (WGS) entry which is preliminary data.</text>
</comment>
<evidence type="ECO:0000313" key="2">
    <source>
        <dbReference type="Proteomes" id="UP001177021"/>
    </source>
</evidence>
<name>A0ACB0M413_TRIPR</name>
<organism evidence="1 2">
    <name type="scientific">Trifolium pratense</name>
    <name type="common">Red clover</name>
    <dbReference type="NCBI Taxonomy" id="57577"/>
    <lineage>
        <taxon>Eukaryota</taxon>
        <taxon>Viridiplantae</taxon>
        <taxon>Streptophyta</taxon>
        <taxon>Embryophyta</taxon>
        <taxon>Tracheophyta</taxon>
        <taxon>Spermatophyta</taxon>
        <taxon>Magnoliopsida</taxon>
        <taxon>eudicotyledons</taxon>
        <taxon>Gunneridae</taxon>
        <taxon>Pentapetalae</taxon>
        <taxon>rosids</taxon>
        <taxon>fabids</taxon>
        <taxon>Fabales</taxon>
        <taxon>Fabaceae</taxon>
        <taxon>Papilionoideae</taxon>
        <taxon>50 kb inversion clade</taxon>
        <taxon>NPAAA clade</taxon>
        <taxon>Hologalegina</taxon>
        <taxon>IRL clade</taxon>
        <taxon>Trifolieae</taxon>
        <taxon>Trifolium</taxon>
    </lineage>
</organism>
<accession>A0ACB0M413</accession>
<dbReference type="Proteomes" id="UP001177021">
    <property type="component" value="Unassembled WGS sequence"/>
</dbReference>
<dbReference type="EMBL" id="CASHSV030000716">
    <property type="protein sequence ID" value="CAJ2675567.1"/>
    <property type="molecule type" value="Genomic_DNA"/>
</dbReference>
<evidence type="ECO:0000313" key="1">
    <source>
        <dbReference type="EMBL" id="CAJ2675567.1"/>
    </source>
</evidence>
<keyword evidence="2" id="KW-1185">Reference proteome</keyword>